<evidence type="ECO:0000256" key="1">
    <source>
        <dbReference type="SAM" id="MobiDB-lite"/>
    </source>
</evidence>
<dbReference type="AlphaFoldDB" id="A0A381VPC2"/>
<name>A0A381VPC2_9ZZZZ</name>
<feature type="non-terminal residue" evidence="2">
    <location>
        <position position="1"/>
    </location>
</feature>
<reference evidence="2" key="1">
    <citation type="submission" date="2018-05" db="EMBL/GenBank/DDBJ databases">
        <authorList>
            <person name="Lanie J.A."/>
            <person name="Ng W.-L."/>
            <person name="Kazmierczak K.M."/>
            <person name="Andrzejewski T.M."/>
            <person name="Davidsen T.M."/>
            <person name="Wayne K.J."/>
            <person name="Tettelin H."/>
            <person name="Glass J.I."/>
            <person name="Rusch D."/>
            <person name="Podicherti R."/>
            <person name="Tsui H.-C.T."/>
            <person name="Winkler M.E."/>
        </authorList>
    </citation>
    <scope>NUCLEOTIDE SEQUENCE</scope>
</reference>
<dbReference type="EMBL" id="UINC01009400">
    <property type="protein sequence ID" value="SVA42159.1"/>
    <property type="molecule type" value="Genomic_DNA"/>
</dbReference>
<accession>A0A381VPC2</accession>
<proteinExistence type="predicted"/>
<gene>
    <name evidence="2" type="ORF">METZ01_LOCUS95013</name>
</gene>
<protein>
    <submittedName>
        <fullName evidence="2">Uncharacterized protein</fullName>
    </submittedName>
</protein>
<organism evidence="2">
    <name type="scientific">marine metagenome</name>
    <dbReference type="NCBI Taxonomy" id="408172"/>
    <lineage>
        <taxon>unclassified sequences</taxon>
        <taxon>metagenomes</taxon>
        <taxon>ecological metagenomes</taxon>
    </lineage>
</organism>
<sequence>DIAPNVYKGFGANPRQDWDQEKGGVRLRNPVLYPPELQGQELPKALPTKSLQRSRRMSLHGQSARLSQVYPFVYPFDLQSTLKRRSLAGGRRGRAATATSSDSSLGLRLLLAVGGAGRTPNHVAVLIVVADAEVGAGHW</sequence>
<evidence type="ECO:0000313" key="2">
    <source>
        <dbReference type="EMBL" id="SVA42159.1"/>
    </source>
</evidence>
<feature type="region of interest" description="Disordered" evidence="1">
    <location>
        <begin position="1"/>
        <end position="22"/>
    </location>
</feature>